<sequence length="98" mass="11077">MKLQQVSHHYRSLILDDSMNSDTSTSMATNEASVAVNASIHSRTSSKEEPHGNLSVLYMFSRYKTSRNDNKNSFDGSTAMTKESEEKCTPRELYQFCS</sequence>
<evidence type="ECO:0000256" key="1">
    <source>
        <dbReference type="SAM" id="MobiDB-lite"/>
    </source>
</evidence>
<feature type="region of interest" description="Disordered" evidence="1">
    <location>
        <begin position="69"/>
        <end position="89"/>
    </location>
</feature>
<dbReference type="EMBL" id="CAKMRJ010004445">
    <property type="protein sequence ID" value="CAH1435604.1"/>
    <property type="molecule type" value="Genomic_DNA"/>
</dbReference>
<accession>A0AAU9NCP4</accession>
<gene>
    <name evidence="2" type="ORF">LVIROSA_LOCUS22035</name>
</gene>
<organism evidence="2 3">
    <name type="scientific">Lactuca virosa</name>
    <dbReference type="NCBI Taxonomy" id="75947"/>
    <lineage>
        <taxon>Eukaryota</taxon>
        <taxon>Viridiplantae</taxon>
        <taxon>Streptophyta</taxon>
        <taxon>Embryophyta</taxon>
        <taxon>Tracheophyta</taxon>
        <taxon>Spermatophyta</taxon>
        <taxon>Magnoliopsida</taxon>
        <taxon>eudicotyledons</taxon>
        <taxon>Gunneridae</taxon>
        <taxon>Pentapetalae</taxon>
        <taxon>asterids</taxon>
        <taxon>campanulids</taxon>
        <taxon>Asterales</taxon>
        <taxon>Asteraceae</taxon>
        <taxon>Cichorioideae</taxon>
        <taxon>Cichorieae</taxon>
        <taxon>Lactucinae</taxon>
        <taxon>Lactuca</taxon>
    </lineage>
</organism>
<proteinExistence type="predicted"/>
<comment type="caution">
    <text evidence="2">The sequence shown here is derived from an EMBL/GenBank/DDBJ whole genome shotgun (WGS) entry which is preliminary data.</text>
</comment>
<reference evidence="2 3" key="1">
    <citation type="submission" date="2022-01" db="EMBL/GenBank/DDBJ databases">
        <authorList>
            <person name="Xiong W."/>
            <person name="Schranz E."/>
        </authorList>
    </citation>
    <scope>NUCLEOTIDE SEQUENCE [LARGE SCALE GENOMIC DNA]</scope>
</reference>
<protein>
    <submittedName>
        <fullName evidence="2">Uncharacterized protein</fullName>
    </submittedName>
</protein>
<evidence type="ECO:0000313" key="3">
    <source>
        <dbReference type="Proteomes" id="UP001157418"/>
    </source>
</evidence>
<dbReference type="Proteomes" id="UP001157418">
    <property type="component" value="Unassembled WGS sequence"/>
</dbReference>
<keyword evidence="3" id="KW-1185">Reference proteome</keyword>
<name>A0AAU9NCP4_9ASTR</name>
<evidence type="ECO:0000313" key="2">
    <source>
        <dbReference type="EMBL" id="CAH1435604.1"/>
    </source>
</evidence>
<dbReference type="AlphaFoldDB" id="A0AAU9NCP4"/>